<dbReference type="EMBL" id="BGPR01108444">
    <property type="protein sequence ID" value="GBM82839.1"/>
    <property type="molecule type" value="Genomic_DNA"/>
</dbReference>
<evidence type="ECO:0000256" key="1">
    <source>
        <dbReference type="SAM" id="MobiDB-lite"/>
    </source>
</evidence>
<dbReference type="AlphaFoldDB" id="A0A4Y2J100"/>
<dbReference type="EMBL" id="BGPR01108445">
    <property type="protein sequence ID" value="GBM82846.1"/>
    <property type="molecule type" value="Genomic_DNA"/>
</dbReference>
<protein>
    <submittedName>
        <fullName evidence="3">Uncharacterized protein</fullName>
    </submittedName>
</protein>
<gene>
    <name evidence="2" type="ORF">AVEN_264054-2_1</name>
    <name evidence="3" type="ORF">AVEN_274715-2_1</name>
</gene>
<feature type="non-terminal residue" evidence="3">
    <location>
        <position position="56"/>
    </location>
</feature>
<organism evidence="3 4">
    <name type="scientific">Araneus ventricosus</name>
    <name type="common">Orbweaver spider</name>
    <name type="synonym">Epeira ventricosa</name>
    <dbReference type="NCBI Taxonomy" id="182803"/>
    <lineage>
        <taxon>Eukaryota</taxon>
        <taxon>Metazoa</taxon>
        <taxon>Ecdysozoa</taxon>
        <taxon>Arthropoda</taxon>
        <taxon>Chelicerata</taxon>
        <taxon>Arachnida</taxon>
        <taxon>Araneae</taxon>
        <taxon>Araneomorphae</taxon>
        <taxon>Entelegynae</taxon>
        <taxon>Araneoidea</taxon>
        <taxon>Araneidae</taxon>
        <taxon>Araneus</taxon>
    </lineage>
</organism>
<reference evidence="3 4" key="1">
    <citation type="journal article" date="2019" name="Sci. Rep.">
        <title>Orb-weaving spider Araneus ventricosus genome elucidates the spidroin gene catalogue.</title>
        <authorList>
            <person name="Kono N."/>
            <person name="Nakamura H."/>
            <person name="Ohtoshi R."/>
            <person name="Moran D.A.P."/>
            <person name="Shinohara A."/>
            <person name="Yoshida Y."/>
            <person name="Fujiwara M."/>
            <person name="Mori M."/>
            <person name="Tomita M."/>
            <person name="Arakawa K."/>
        </authorList>
    </citation>
    <scope>NUCLEOTIDE SEQUENCE [LARGE SCALE GENOMIC DNA]</scope>
</reference>
<keyword evidence="4" id="KW-1185">Reference proteome</keyword>
<accession>A0A4Y2J100</accession>
<feature type="non-terminal residue" evidence="3">
    <location>
        <position position="1"/>
    </location>
</feature>
<dbReference type="Proteomes" id="UP000499080">
    <property type="component" value="Unassembled WGS sequence"/>
</dbReference>
<comment type="caution">
    <text evidence="3">The sequence shown here is derived from an EMBL/GenBank/DDBJ whole genome shotgun (WGS) entry which is preliminary data.</text>
</comment>
<evidence type="ECO:0000313" key="4">
    <source>
        <dbReference type="Proteomes" id="UP000499080"/>
    </source>
</evidence>
<evidence type="ECO:0000313" key="2">
    <source>
        <dbReference type="EMBL" id="GBM82839.1"/>
    </source>
</evidence>
<feature type="compositionally biased region" description="Basic and acidic residues" evidence="1">
    <location>
        <begin position="1"/>
        <end position="26"/>
    </location>
</feature>
<proteinExistence type="predicted"/>
<name>A0A4Y2J100_ARAVE</name>
<evidence type="ECO:0000313" key="3">
    <source>
        <dbReference type="EMBL" id="GBM82846.1"/>
    </source>
</evidence>
<sequence>ISHLERRDRQQRPRDESQSHQRDRCGSESVLGCLGRRRGRRANQCTLLPNKTHTKR</sequence>
<feature type="region of interest" description="Disordered" evidence="1">
    <location>
        <begin position="1"/>
        <end position="28"/>
    </location>
</feature>